<evidence type="ECO:0000313" key="2">
    <source>
        <dbReference type="Proteomes" id="UP000018143"/>
    </source>
</evidence>
<reference evidence="1 2" key="1">
    <citation type="journal article" date="2013" name="Genome Announc.">
        <title>Draft Genome Sequence of Helicobacter fennelliae Strain MRY12-0050, Isolated from a Bacteremia Patient.</title>
        <authorList>
            <person name="Rimbara E."/>
            <person name="Matsui M."/>
            <person name="Mori S."/>
            <person name="Suzuki S."/>
            <person name="Suzuki M."/>
            <person name="Kim H."/>
            <person name="Sekizuka T."/>
            <person name="Kuroda M."/>
            <person name="Shibayama K."/>
        </authorList>
    </citation>
    <scope>NUCLEOTIDE SEQUENCE [LARGE SCALE GENOMIC DNA]</scope>
    <source>
        <strain evidence="1 2">MRY12-0050</strain>
    </source>
</reference>
<accession>T1CZX9</accession>
<dbReference type="AlphaFoldDB" id="T1CZX9"/>
<dbReference type="Proteomes" id="UP000018143">
    <property type="component" value="Unassembled WGS sequence"/>
</dbReference>
<gene>
    <name evidence="1" type="ORF">HFN_2419</name>
</gene>
<proteinExistence type="predicted"/>
<keyword evidence="2" id="KW-1185">Reference proteome</keyword>
<comment type="caution">
    <text evidence="1">The sequence shown here is derived from an EMBL/GenBank/DDBJ whole genome shotgun (WGS) entry which is preliminary data.</text>
</comment>
<organism evidence="1 2">
    <name type="scientific">Helicobacter fennelliae MRY12-0050</name>
    <dbReference type="NCBI Taxonomy" id="1325130"/>
    <lineage>
        <taxon>Bacteria</taxon>
        <taxon>Pseudomonadati</taxon>
        <taxon>Campylobacterota</taxon>
        <taxon>Epsilonproteobacteria</taxon>
        <taxon>Campylobacterales</taxon>
        <taxon>Helicobacteraceae</taxon>
        <taxon>Helicobacter</taxon>
    </lineage>
</organism>
<sequence length="52" mass="6075">MSFLSVIQNQAVIASKVYPCVAIHRIHFVPLHHKITLRHSEACRRIQKKLKK</sequence>
<dbReference type="EMBL" id="BASD01000005">
    <property type="protein sequence ID" value="GAD18491.1"/>
    <property type="molecule type" value="Genomic_DNA"/>
</dbReference>
<protein>
    <submittedName>
        <fullName evidence="1">Uncharacterized protein</fullName>
    </submittedName>
</protein>
<name>T1CZX9_9HELI</name>
<dbReference type="STRING" id="1325130.HFN_2419"/>
<evidence type="ECO:0000313" key="1">
    <source>
        <dbReference type="EMBL" id="GAD18491.1"/>
    </source>
</evidence>